<dbReference type="EMBL" id="CP097636">
    <property type="protein sequence ID" value="URI11962.1"/>
    <property type="molecule type" value="Genomic_DNA"/>
</dbReference>
<dbReference type="Gene3D" id="3.40.50.150">
    <property type="entry name" value="Vaccinia Virus protein VP39"/>
    <property type="match status" value="1"/>
</dbReference>
<dbReference type="RefSeq" id="WP_250200155.1">
    <property type="nucleotide sequence ID" value="NZ_CP097636.1"/>
</dbReference>
<dbReference type="Proteomes" id="UP001056201">
    <property type="component" value="Chromosome 2"/>
</dbReference>
<dbReference type="InterPro" id="IPR029063">
    <property type="entry name" value="SAM-dependent_MTases_sf"/>
</dbReference>
<dbReference type="EC" id="2.1.1.44" evidence="4"/>
<evidence type="ECO:0000256" key="2">
    <source>
        <dbReference type="ARBA" id="ARBA00022679"/>
    </source>
</evidence>
<gene>
    <name evidence="4" type="primary">egtD</name>
    <name evidence="4" type="ORF">MW290_14320</name>
</gene>
<proteinExistence type="predicted"/>
<dbReference type="InterPro" id="IPR051128">
    <property type="entry name" value="EgtD_Methyltrsf_superfamily"/>
</dbReference>
<keyword evidence="1 4" id="KW-0489">Methyltransferase</keyword>
<feature type="domain" description="Histidine-specific methyltransferase SAM-dependent" evidence="3">
    <location>
        <begin position="2"/>
        <end position="298"/>
    </location>
</feature>
<dbReference type="InterPro" id="IPR017804">
    <property type="entry name" value="MeTrfase_EgtD-like"/>
</dbReference>
<sequence>MRQALAEQPHCISPKFFYDAAGSALFDRICELPEYYPTRTELALLDRHAEEMATLIGPEADLIEFGAGSATKVRLLLAAMQRPRRFVPIDISAEHLQGAAAALRRDHPGLDVHPLAADFTKPIQLPPMADGSRPQRVGFFPGSSIGNFSPDEAVGFLRQAAELLRGGGLLIGTDLVKDPALLHAAYNDAAGVTAAFNLNLLTRANRELGTDFDTRQFAHYAFYEPRLQRIEMHLVSRRTQTVRLGSERFQVMEGQTLHTENSQKFTVEGFRRMARQAGFTPGTVWTDPKQHFAVHWLAAPL</sequence>
<organism evidence="4 5">
    <name type="scientific">Aquincola tertiaricarbonis</name>
    <dbReference type="NCBI Taxonomy" id="391953"/>
    <lineage>
        <taxon>Bacteria</taxon>
        <taxon>Pseudomonadati</taxon>
        <taxon>Pseudomonadota</taxon>
        <taxon>Betaproteobacteria</taxon>
        <taxon>Burkholderiales</taxon>
        <taxon>Sphaerotilaceae</taxon>
        <taxon>Aquincola</taxon>
    </lineage>
</organism>
<evidence type="ECO:0000313" key="4">
    <source>
        <dbReference type="EMBL" id="URI11962.1"/>
    </source>
</evidence>
<dbReference type="Pfam" id="PF10017">
    <property type="entry name" value="Methyltransf_33"/>
    <property type="match status" value="1"/>
</dbReference>
<dbReference type="InterPro" id="IPR035094">
    <property type="entry name" value="EgtD"/>
</dbReference>
<evidence type="ECO:0000256" key="1">
    <source>
        <dbReference type="ARBA" id="ARBA00022603"/>
    </source>
</evidence>
<protein>
    <submittedName>
        <fullName evidence="4">L-histidine N(Alpha)-methyltransferase</fullName>
        <ecNumber evidence="4">2.1.1.44</ecNumber>
    </submittedName>
</protein>
<dbReference type="InterPro" id="IPR019257">
    <property type="entry name" value="MeTrfase_dom"/>
</dbReference>
<dbReference type="GO" id="GO:0032259">
    <property type="term" value="P:methylation"/>
    <property type="evidence" value="ECO:0007669"/>
    <property type="project" value="UniProtKB-KW"/>
</dbReference>
<name>A0ABY4SF72_AQUTE</name>
<dbReference type="PANTHER" id="PTHR43397">
    <property type="entry name" value="ERGOTHIONEINE BIOSYNTHESIS PROTEIN 1"/>
    <property type="match status" value="1"/>
</dbReference>
<dbReference type="NCBIfam" id="TIGR03438">
    <property type="entry name" value="egtD_ergothio"/>
    <property type="match status" value="1"/>
</dbReference>
<evidence type="ECO:0000259" key="3">
    <source>
        <dbReference type="Pfam" id="PF10017"/>
    </source>
</evidence>
<dbReference type="SUPFAM" id="SSF53335">
    <property type="entry name" value="S-adenosyl-L-methionine-dependent methyltransferases"/>
    <property type="match status" value="1"/>
</dbReference>
<reference evidence="4" key="1">
    <citation type="submission" date="2022-05" db="EMBL/GenBank/DDBJ databases">
        <title>An RpoN-dependent PEP-CTERM gene is involved in floc formation of an Aquincola tertiaricarbonis strain.</title>
        <authorList>
            <person name="Qiu D."/>
            <person name="Xia M."/>
        </authorList>
    </citation>
    <scope>NUCLEOTIDE SEQUENCE</scope>
    <source>
        <strain evidence="4">RN12</strain>
    </source>
</reference>
<dbReference type="PANTHER" id="PTHR43397:SF1">
    <property type="entry name" value="ERGOTHIONEINE BIOSYNTHESIS PROTEIN 1"/>
    <property type="match status" value="1"/>
</dbReference>
<dbReference type="GO" id="GO:0052706">
    <property type="term" value="F:L-histidine N(alpha)-methyltransferase activity"/>
    <property type="evidence" value="ECO:0007669"/>
    <property type="project" value="UniProtKB-EC"/>
</dbReference>
<dbReference type="PIRSF" id="PIRSF018005">
    <property type="entry name" value="UCP018005"/>
    <property type="match status" value="1"/>
</dbReference>
<accession>A0ABY4SF72</accession>
<keyword evidence="5" id="KW-1185">Reference proteome</keyword>
<keyword evidence="2 4" id="KW-0808">Transferase</keyword>
<evidence type="ECO:0000313" key="5">
    <source>
        <dbReference type="Proteomes" id="UP001056201"/>
    </source>
</evidence>